<name>A0A381UC77_9ZZZZ</name>
<sequence length="74" mass="8333">VGWGVSREEGDAIGAWWEPRRDHIQPSEFLISRSGKLMMSAYSNSPIGRMDPGETLTLIKYLNQQRANAKQDNA</sequence>
<dbReference type="AlphaFoldDB" id="A0A381UC77"/>
<accession>A0A381UC77</accession>
<proteinExistence type="predicted"/>
<feature type="non-terminal residue" evidence="1">
    <location>
        <position position="1"/>
    </location>
</feature>
<evidence type="ECO:0000313" key="1">
    <source>
        <dbReference type="EMBL" id="SVA25822.1"/>
    </source>
</evidence>
<organism evidence="1">
    <name type="scientific">marine metagenome</name>
    <dbReference type="NCBI Taxonomy" id="408172"/>
    <lineage>
        <taxon>unclassified sequences</taxon>
        <taxon>metagenomes</taxon>
        <taxon>ecological metagenomes</taxon>
    </lineage>
</organism>
<evidence type="ECO:0008006" key="2">
    <source>
        <dbReference type="Google" id="ProtNLM"/>
    </source>
</evidence>
<gene>
    <name evidence="1" type="ORF">METZ01_LOCUS78676</name>
</gene>
<protein>
    <recommendedName>
        <fullName evidence="2">Alkyl hydroperoxide reductase subunit C/ Thiol specific antioxidant domain-containing protein</fullName>
    </recommendedName>
</protein>
<dbReference type="EMBL" id="UINC01006156">
    <property type="protein sequence ID" value="SVA25822.1"/>
    <property type="molecule type" value="Genomic_DNA"/>
</dbReference>
<reference evidence="1" key="1">
    <citation type="submission" date="2018-05" db="EMBL/GenBank/DDBJ databases">
        <authorList>
            <person name="Lanie J.A."/>
            <person name="Ng W.-L."/>
            <person name="Kazmierczak K.M."/>
            <person name="Andrzejewski T.M."/>
            <person name="Davidsen T.M."/>
            <person name="Wayne K.J."/>
            <person name="Tettelin H."/>
            <person name="Glass J.I."/>
            <person name="Rusch D."/>
            <person name="Podicherti R."/>
            <person name="Tsui H.-C.T."/>
            <person name="Winkler M.E."/>
        </authorList>
    </citation>
    <scope>NUCLEOTIDE SEQUENCE</scope>
</reference>